<sequence length="569" mass="65901">MESFHTDLELGESFTFDFDAGSVDEENSDIATYWKYFKYYHTRSDMAFRISLKGLTSESDGDIFVSTKEKKPTRIKSKWKNTTFGDKSLEIHTSHDSYEQGTYYIAVCGKNSMTRQLEIILELINSIENVPIKDGLVQSLLGTGEEAMVHHCFKVRKAENLKLEIHISPGFPKVVAYLSSEAPQLPARECDWVVGLFQNDEVTKNMQRSSFTCNPFYIDYESKKIQYDPTLESVSTEFGDLSTMDLVRIKHRSILKLKLFDEYEEKKKNEDRILISDRKYTNFQVSDEVIEASMDKVIEELKEDLIDLNQDSDMTPQRPYIICLDAEAFKFSQGICYLALENLSGEEISYKIKILEKHEFDICDKHTQKINRVYSRVFSHIDPSQISHQERDRLDLCNLSQYTYGEVKFRYFYPILTFVKPQEGEIFWDIGCGACKPMIIAAIGFPQLKAVKGVEFVDGLYELGKQNIEELHKEVDEIGDLDYCKNIEIQHGDLLQTDWSEADILYISSVCFNEEMLKKINEMSNDCKVGTRMITLKKLPKNPNWKDLHTFKAKMSWGPTEVFISHKIT</sequence>
<evidence type="ECO:0000256" key="2">
    <source>
        <dbReference type="ARBA" id="ARBA00020987"/>
    </source>
</evidence>
<dbReference type="PROSITE" id="PS51569">
    <property type="entry name" value="DOT1"/>
    <property type="match status" value="1"/>
</dbReference>
<dbReference type="EMBL" id="CAMPGE010004851">
    <property type="protein sequence ID" value="CAI2363701.1"/>
    <property type="molecule type" value="Genomic_DNA"/>
</dbReference>
<keyword evidence="9" id="KW-1185">Reference proteome</keyword>
<keyword evidence="6" id="KW-0808">Transferase</keyword>
<evidence type="ECO:0000256" key="1">
    <source>
        <dbReference type="ARBA" id="ARBA00012190"/>
    </source>
</evidence>
<dbReference type="InterPro" id="IPR025789">
    <property type="entry name" value="DOT1_dom"/>
</dbReference>
<dbReference type="GO" id="GO:0051726">
    <property type="term" value="P:regulation of cell cycle"/>
    <property type="evidence" value="ECO:0007669"/>
    <property type="project" value="InterPro"/>
</dbReference>
<evidence type="ECO:0000256" key="4">
    <source>
        <dbReference type="ARBA" id="ARBA00029821"/>
    </source>
</evidence>
<comment type="catalytic activity">
    <reaction evidence="5 6">
        <text>L-lysyl(79)-[histone H3] + 3 S-adenosyl-L-methionine = N(6),N(6),N(6)-trimethyl-L-lysyl(79)-[histone H3] + 3 S-adenosyl-L-homocysteine + 3 H(+)</text>
        <dbReference type="Rhea" id="RHEA:60328"/>
        <dbReference type="Rhea" id="RHEA-COMP:15549"/>
        <dbReference type="Rhea" id="RHEA-COMP:15552"/>
        <dbReference type="ChEBI" id="CHEBI:15378"/>
        <dbReference type="ChEBI" id="CHEBI:29969"/>
        <dbReference type="ChEBI" id="CHEBI:57856"/>
        <dbReference type="ChEBI" id="CHEBI:59789"/>
        <dbReference type="ChEBI" id="CHEBI:61961"/>
        <dbReference type="EC" id="2.1.1.360"/>
    </reaction>
</comment>
<accession>A0AAD1UBQ8</accession>
<dbReference type="GO" id="GO:0005634">
    <property type="term" value="C:nucleus"/>
    <property type="evidence" value="ECO:0007669"/>
    <property type="project" value="UniProtKB-SubCell"/>
</dbReference>
<reference evidence="8" key="1">
    <citation type="submission" date="2023-07" db="EMBL/GenBank/DDBJ databases">
        <authorList>
            <consortium name="AG Swart"/>
            <person name="Singh M."/>
            <person name="Singh A."/>
            <person name="Seah K."/>
            <person name="Emmerich C."/>
        </authorList>
    </citation>
    <scope>NUCLEOTIDE SEQUENCE</scope>
    <source>
        <strain evidence="8">DP1</strain>
    </source>
</reference>
<comment type="function">
    <text evidence="6">Histone methyltransferase that specifically trimethylates histone H3 to form H3K79me3. This methylation is required for telomere silencing and for the pachytene checkpoint during the meiotic cell cycle by allowing the recruitment of RAD9 to double strand breaks. Nucleosomes are preferred as substrate compared to free histone.</text>
</comment>
<dbReference type="GO" id="GO:0032259">
    <property type="term" value="P:methylation"/>
    <property type="evidence" value="ECO:0007669"/>
    <property type="project" value="UniProtKB-KW"/>
</dbReference>
<evidence type="ECO:0000256" key="3">
    <source>
        <dbReference type="ARBA" id="ARBA00022853"/>
    </source>
</evidence>
<feature type="domain" description="DOT1" evidence="7">
    <location>
        <begin position="271"/>
        <end position="569"/>
    </location>
</feature>
<comment type="similarity">
    <text evidence="6">Belongs to the class I-like SAM-binding methyltransferase superfamily. DOT1 family.</text>
</comment>
<dbReference type="InterPro" id="IPR030445">
    <property type="entry name" value="H3-K79_meTrfase"/>
</dbReference>
<dbReference type="EC" id="2.1.1.360" evidence="1 6"/>
<comment type="caution">
    <text evidence="8">The sequence shown here is derived from an EMBL/GenBank/DDBJ whole genome shotgun (WGS) entry which is preliminary data.</text>
</comment>
<name>A0AAD1UBQ8_EUPCR</name>
<protein>
    <recommendedName>
        <fullName evidence="2 6">Histone-lysine N-methyltransferase, H3 lysine-79 specific</fullName>
        <ecNumber evidence="1 6">2.1.1.360</ecNumber>
    </recommendedName>
    <alternativeName>
        <fullName evidence="4 6">Histone H3-K79 methyltransferase</fullName>
    </alternativeName>
</protein>
<gene>
    <name evidence="8" type="ORF">ECRASSUSDP1_LOCUS5038</name>
</gene>
<dbReference type="InterPro" id="IPR029063">
    <property type="entry name" value="SAM-dependent_MTases_sf"/>
</dbReference>
<dbReference type="PANTHER" id="PTHR21451">
    <property type="entry name" value="HISTONE H3 METHYLTRANSFERASE"/>
    <property type="match status" value="1"/>
</dbReference>
<organism evidence="8 9">
    <name type="scientific">Euplotes crassus</name>
    <dbReference type="NCBI Taxonomy" id="5936"/>
    <lineage>
        <taxon>Eukaryota</taxon>
        <taxon>Sar</taxon>
        <taxon>Alveolata</taxon>
        <taxon>Ciliophora</taxon>
        <taxon>Intramacronucleata</taxon>
        <taxon>Spirotrichea</taxon>
        <taxon>Hypotrichia</taxon>
        <taxon>Euplotida</taxon>
        <taxon>Euplotidae</taxon>
        <taxon>Moneuplotes</taxon>
    </lineage>
</organism>
<dbReference type="Gene3D" id="3.40.50.150">
    <property type="entry name" value="Vaccinia Virus protein VP39"/>
    <property type="match status" value="1"/>
</dbReference>
<evidence type="ECO:0000313" key="9">
    <source>
        <dbReference type="Proteomes" id="UP001295684"/>
    </source>
</evidence>
<evidence type="ECO:0000256" key="5">
    <source>
        <dbReference type="ARBA" id="ARBA00047770"/>
    </source>
</evidence>
<keyword evidence="6" id="KW-0539">Nucleus</keyword>
<evidence type="ECO:0000313" key="8">
    <source>
        <dbReference type="EMBL" id="CAI2363701.1"/>
    </source>
</evidence>
<keyword evidence="6" id="KW-0489">Methyltransferase</keyword>
<dbReference type="Pfam" id="PF08123">
    <property type="entry name" value="DOT1"/>
    <property type="match status" value="1"/>
</dbReference>
<comment type="miscellaneous">
    <text evidence="6">In contrast to other lysine histone methyltransferases, it does not contain a SET domain, suggesting the existence of another mechanism for methylation of lysine residues of histones.</text>
</comment>
<evidence type="ECO:0000259" key="7">
    <source>
        <dbReference type="PROSITE" id="PS51569"/>
    </source>
</evidence>
<dbReference type="GO" id="GO:0140956">
    <property type="term" value="F:histone H3K79 trimethyltransferase activity"/>
    <property type="evidence" value="ECO:0007669"/>
    <property type="project" value="UniProtKB-EC"/>
</dbReference>
<keyword evidence="6" id="KW-0949">S-adenosyl-L-methionine</keyword>
<proteinExistence type="inferred from homology"/>
<keyword evidence="3 6" id="KW-0156">Chromatin regulator</keyword>
<comment type="subcellular location">
    <subcellularLocation>
        <location evidence="6">Nucleus</location>
    </subcellularLocation>
</comment>
<evidence type="ECO:0000256" key="6">
    <source>
        <dbReference type="RuleBase" id="RU271113"/>
    </source>
</evidence>
<dbReference type="Proteomes" id="UP001295684">
    <property type="component" value="Unassembled WGS sequence"/>
</dbReference>
<dbReference type="SUPFAM" id="SSF53335">
    <property type="entry name" value="S-adenosyl-L-methionine-dependent methyltransferases"/>
    <property type="match status" value="1"/>
</dbReference>
<dbReference type="AlphaFoldDB" id="A0AAD1UBQ8"/>